<reference evidence="6" key="2">
    <citation type="submission" date="2019-01" db="EMBL/GenBank/DDBJ databases">
        <authorList>
            <consortium name="NCBI Pathogen Detection Project"/>
        </authorList>
    </citation>
    <scope>NUCLEOTIDE SEQUENCE</scope>
    <source>
        <strain evidence="6">BCW_3452</strain>
    </source>
</reference>
<protein>
    <submittedName>
        <fullName evidence="6">Siderophore ABC transporter substrate-binding protein</fullName>
    </submittedName>
</protein>
<organism evidence="6">
    <name type="scientific">Vibrio vulnificus</name>
    <dbReference type="NCBI Taxonomy" id="672"/>
    <lineage>
        <taxon>Bacteria</taxon>
        <taxon>Pseudomonadati</taxon>
        <taxon>Pseudomonadota</taxon>
        <taxon>Gammaproteobacteria</taxon>
        <taxon>Vibrionales</taxon>
        <taxon>Vibrionaceae</taxon>
        <taxon>Vibrio</taxon>
    </lineage>
</organism>
<keyword evidence="4" id="KW-0408">Iron</keyword>
<dbReference type="AlphaFoldDB" id="A0A087IMS4"/>
<dbReference type="CDD" id="cd01140">
    <property type="entry name" value="FatB"/>
    <property type="match status" value="1"/>
</dbReference>
<evidence type="ECO:0000256" key="5">
    <source>
        <dbReference type="ARBA" id="ARBA00022729"/>
    </source>
</evidence>
<dbReference type="Pfam" id="PF01497">
    <property type="entry name" value="Peripla_BP_2"/>
    <property type="match status" value="1"/>
</dbReference>
<dbReference type="Proteomes" id="UP000863257">
    <property type="component" value="Unassembled WGS sequence"/>
</dbReference>
<dbReference type="OrthoDB" id="63946at2"/>
<dbReference type="EMBL" id="DACRBY010000005">
    <property type="protein sequence ID" value="HAS8539332.1"/>
    <property type="molecule type" value="Genomic_DNA"/>
</dbReference>
<dbReference type="InterPro" id="IPR051313">
    <property type="entry name" value="Bact_iron-sidero_bind"/>
</dbReference>
<dbReference type="GO" id="GO:0030288">
    <property type="term" value="C:outer membrane-bounded periplasmic space"/>
    <property type="evidence" value="ECO:0007669"/>
    <property type="project" value="TreeGrafter"/>
</dbReference>
<comment type="subcellular location">
    <subcellularLocation>
        <location evidence="1">Cell envelope</location>
    </subcellularLocation>
</comment>
<gene>
    <name evidence="6" type="ORF">I7730_05985</name>
</gene>
<keyword evidence="5" id="KW-0732">Signal</keyword>
<dbReference type="InterPro" id="IPR033870">
    <property type="entry name" value="FatB"/>
</dbReference>
<name>A0A087IMS4_VIBVL</name>
<dbReference type="SUPFAM" id="SSF53807">
    <property type="entry name" value="Helical backbone' metal receptor"/>
    <property type="match status" value="1"/>
</dbReference>
<dbReference type="PANTHER" id="PTHR30532:SF28">
    <property type="entry name" value="PETROBACTIN-BINDING PROTEIN YCLQ"/>
    <property type="match status" value="1"/>
</dbReference>
<accession>A0A087IMS4</accession>
<evidence type="ECO:0000256" key="2">
    <source>
        <dbReference type="ARBA" id="ARBA00008814"/>
    </source>
</evidence>
<keyword evidence="4" id="KW-0406">Ion transport</keyword>
<keyword evidence="3" id="KW-0813">Transport</keyword>
<evidence type="ECO:0000256" key="3">
    <source>
        <dbReference type="ARBA" id="ARBA00022448"/>
    </source>
</evidence>
<comment type="caution">
    <text evidence="6">The sequence shown here is derived from an EMBL/GenBank/DDBJ whole genome shotgun (WGS) entry which is preliminary data.</text>
</comment>
<proteinExistence type="inferred from homology"/>
<comment type="similarity">
    <text evidence="2">Belongs to the bacterial solute-binding protein 8 family.</text>
</comment>
<dbReference type="GO" id="GO:1901678">
    <property type="term" value="P:iron coordination entity transport"/>
    <property type="evidence" value="ECO:0007669"/>
    <property type="project" value="UniProtKB-ARBA"/>
</dbReference>
<dbReference type="RefSeq" id="WP_038940398.1">
    <property type="nucleotide sequence ID" value="NZ_AP026553.1"/>
</dbReference>
<evidence type="ECO:0000256" key="4">
    <source>
        <dbReference type="ARBA" id="ARBA00022496"/>
    </source>
</evidence>
<keyword evidence="4" id="KW-0410">Iron transport</keyword>
<dbReference type="PROSITE" id="PS50983">
    <property type="entry name" value="FE_B12_PBP"/>
    <property type="match status" value="1"/>
</dbReference>
<sequence>MKLKLSVMLVSTLLSGGAMAKDLVIEHYMGSTKISDAPKRVVVIGHGALDALDYLGIEPVAVAKAPIMPQYLDKFQDAKYASAGSLFEPDFETIYSQKPDLIIIGPRATSKYKELSEIAPTIVFSADLKQGYWQSTQKQWRNMGEIFNAQQKIEQKISQLNEEFAAIKQYNQKNQVDALTIMTSGGNITTFGSQSRFASVYEDFGFKESSSNVKTNNHGDIISYEYINKANPSTLLVIDGDKLSGKGNQVEEQYLDNDLVKATNAYKNKRITLLDLDAWYLSISGISATEKMVSDIKETVEL</sequence>
<evidence type="ECO:0000256" key="1">
    <source>
        <dbReference type="ARBA" id="ARBA00004196"/>
    </source>
</evidence>
<dbReference type="InterPro" id="IPR002491">
    <property type="entry name" value="ABC_transptr_periplasmic_BD"/>
</dbReference>
<dbReference type="Gene3D" id="3.40.50.1980">
    <property type="entry name" value="Nitrogenase molybdenum iron protein domain"/>
    <property type="match status" value="2"/>
</dbReference>
<evidence type="ECO:0000313" key="6">
    <source>
        <dbReference type="EMBL" id="HAS8539332.1"/>
    </source>
</evidence>
<dbReference type="PANTHER" id="PTHR30532">
    <property type="entry name" value="IRON III DICITRATE-BINDING PERIPLASMIC PROTEIN"/>
    <property type="match status" value="1"/>
</dbReference>
<reference evidence="6" key="1">
    <citation type="journal article" date="2018" name="Genome Biol.">
        <title>SKESA: strategic k-mer extension for scrupulous assemblies.</title>
        <authorList>
            <person name="Souvorov A."/>
            <person name="Agarwala R."/>
            <person name="Lipman D.J."/>
        </authorList>
    </citation>
    <scope>NUCLEOTIDE SEQUENCE</scope>
    <source>
        <strain evidence="6">BCW_3452</strain>
    </source>
</reference>